<dbReference type="FunFam" id="3.20.20.70:FF:000016">
    <property type="entry name" value="Triosephosphate isomerase"/>
    <property type="match status" value="1"/>
</dbReference>
<accession>A0A7S2XRL5</accession>
<comment type="function">
    <text evidence="10">Catalyzes the interconversion of glyceraldehyde 3-phosphate and dihydroxyacetone phosphate in the glycolytic and gluconeogenic pathways.</text>
</comment>
<comment type="catalytic activity">
    <reaction evidence="9">
        <text>D-glyceraldehyde 3-phosphate = dihydroxyacetone phosphate</text>
        <dbReference type="Rhea" id="RHEA:18585"/>
        <dbReference type="ChEBI" id="CHEBI:57642"/>
        <dbReference type="ChEBI" id="CHEBI:59776"/>
        <dbReference type="EC" id="5.3.1.1"/>
    </reaction>
    <physiologicalReaction direction="left-to-right" evidence="9">
        <dbReference type="Rhea" id="RHEA:18586"/>
    </physiologicalReaction>
</comment>
<reference evidence="13" key="1">
    <citation type="submission" date="2021-01" db="EMBL/GenBank/DDBJ databases">
        <authorList>
            <person name="Corre E."/>
            <person name="Pelletier E."/>
            <person name="Niang G."/>
            <person name="Scheremetjew M."/>
            <person name="Finn R."/>
            <person name="Kale V."/>
            <person name="Holt S."/>
            <person name="Cochrane G."/>
            <person name="Meng A."/>
            <person name="Brown T."/>
            <person name="Cohen L."/>
        </authorList>
    </citation>
    <scope>NUCLEOTIDE SEQUENCE</scope>
    <source>
        <strain evidence="13">CCMP2084</strain>
    </source>
</reference>
<keyword evidence="12" id="KW-0732">Signal</keyword>
<sequence length="288" mass="30178">MKLAACALLSAVGSAAAFAPASFGVSRATQSTELYARKPFISGNWKLNPQTREEAITLASEIAATVGPDSPDADVALFVPYVFIDAALNAVGDKLTVGAEGVCPEMKGAFTGAVSASMLKSVGVQWALAGHSERRVIFGETDEYINGQCIKLIENGMSVMLCIGESEAEYEKNLAGAVCQVQLKKGLAGISKEDMSRIVIAYEPIWAIGTGKVATPATAQSVHATCRAILADMYDQETADATRILYGGSVTPDSVDELMSQADIDGALVGGASLDSEKFGRIINFQPL</sequence>
<dbReference type="InterPro" id="IPR013785">
    <property type="entry name" value="Aldolase_TIM"/>
</dbReference>
<dbReference type="UniPathway" id="UPA00109">
    <property type="reaction ID" value="UER00189"/>
</dbReference>
<comment type="pathway">
    <text evidence="2 11">Carbohydrate biosynthesis; gluconeogenesis.</text>
</comment>
<dbReference type="InterPro" id="IPR020861">
    <property type="entry name" value="Triosephosphate_isomerase_AS"/>
</dbReference>
<dbReference type="Gene3D" id="3.20.20.70">
    <property type="entry name" value="Aldolase class I"/>
    <property type="match status" value="1"/>
</dbReference>
<evidence type="ECO:0000256" key="4">
    <source>
        <dbReference type="ARBA" id="ARBA00011738"/>
    </source>
</evidence>
<dbReference type="PANTHER" id="PTHR21139:SF42">
    <property type="entry name" value="TRIOSEPHOSPHATE ISOMERASE"/>
    <property type="match status" value="1"/>
</dbReference>
<dbReference type="PANTHER" id="PTHR21139">
    <property type="entry name" value="TRIOSEPHOSPHATE ISOMERASE"/>
    <property type="match status" value="1"/>
</dbReference>
<evidence type="ECO:0000256" key="10">
    <source>
        <dbReference type="ARBA" id="ARBA00056661"/>
    </source>
</evidence>
<evidence type="ECO:0000256" key="11">
    <source>
        <dbReference type="RuleBase" id="RU363013"/>
    </source>
</evidence>
<dbReference type="GO" id="GO:0005829">
    <property type="term" value="C:cytosol"/>
    <property type="evidence" value="ECO:0007669"/>
    <property type="project" value="TreeGrafter"/>
</dbReference>
<proteinExistence type="inferred from homology"/>
<dbReference type="GO" id="GO:0019563">
    <property type="term" value="P:glycerol catabolic process"/>
    <property type="evidence" value="ECO:0007669"/>
    <property type="project" value="TreeGrafter"/>
</dbReference>
<evidence type="ECO:0000256" key="9">
    <source>
        <dbReference type="ARBA" id="ARBA00052432"/>
    </source>
</evidence>
<dbReference type="InterPro" id="IPR035990">
    <property type="entry name" value="TIM_sf"/>
</dbReference>
<dbReference type="EMBL" id="HBHQ01022383">
    <property type="protein sequence ID" value="CAD9823302.1"/>
    <property type="molecule type" value="Transcribed_RNA"/>
</dbReference>
<dbReference type="PROSITE" id="PS51440">
    <property type="entry name" value="TIM_2"/>
    <property type="match status" value="1"/>
</dbReference>
<keyword evidence="7 11" id="KW-0324">Glycolysis</keyword>
<dbReference type="AlphaFoldDB" id="A0A7S2XRL5"/>
<dbReference type="CDD" id="cd00311">
    <property type="entry name" value="TIM"/>
    <property type="match status" value="1"/>
</dbReference>
<dbReference type="Pfam" id="PF00121">
    <property type="entry name" value="TIM"/>
    <property type="match status" value="1"/>
</dbReference>
<dbReference type="EC" id="5.3.1.1" evidence="11"/>
<evidence type="ECO:0000256" key="3">
    <source>
        <dbReference type="ARBA" id="ARBA00007422"/>
    </source>
</evidence>
<gene>
    <name evidence="13" type="ORF">ASEP1449_LOCUS15136</name>
</gene>
<comment type="similarity">
    <text evidence="3 11">Belongs to the triosephosphate isomerase family.</text>
</comment>
<evidence type="ECO:0000256" key="5">
    <source>
        <dbReference type="ARBA" id="ARBA00022432"/>
    </source>
</evidence>
<evidence type="ECO:0000256" key="1">
    <source>
        <dbReference type="ARBA" id="ARBA00004680"/>
    </source>
</evidence>
<keyword evidence="5 11" id="KW-0312">Gluconeogenesis</keyword>
<evidence type="ECO:0000256" key="6">
    <source>
        <dbReference type="ARBA" id="ARBA00022490"/>
    </source>
</evidence>
<evidence type="ECO:0000256" key="12">
    <source>
        <dbReference type="SAM" id="SignalP"/>
    </source>
</evidence>
<dbReference type="GO" id="GO:0006094">
    <property type="term" value="P:gluconeogenesis"/>
    <property type="evidence" value="ECO:0007669"/>
    <property type="project" value="UniProtKB-UniPathway"/>
</dbReference>
<dbReference type="UniPathway" id="UPA00138"/>
<dbReference type="HAMAP" id="MF_00147_B">
    <property type="entry name" value="TIM_B"/>
    <property type="match status" value="1"/>
</dbReference>
<dbReference type="GO" id="GO:0046166">
    <property type="term" value="P:glyceraldehyde-3-phosphate biosynthetic process"/>
    <property type="evidence" value="ECO:0007669"/>
    <property type="project" value="TreeGrafter"/>
</dbReference>
<evidence type="ECO:0000313" key="13">
    <source>
        <dbReference type="EMBL" id="CAD9823302.1"/>
    </source>
</evidence>
<evidence type="ECO:0000256" key="8">
    <source>
        <dbReference type="ARBA" id="ARBA00023235"/>
    </source>
</evidence>
<keyword evidence="8 11" id="KW-0413">Isomerase</keyword>
<dbReference type="InterPro" id="IPR000652">
    <property type="entry name" value="Triosephosphate_isomerase"/>
</dbReference>
<protein>
    <recommendedName>
        <fullName evidence="11">Triosephosphate isomerase</fullName>
        <ecNumber evidence="11">5.3.1.1</ecNumber>
    </recommendedName>
</protein>
<dbReference type="SUPFAM" id="SSF51351">
    <property type="entry name" value="Triosephosphate isomerase (TIM)"/>
    <property type="match status" value="1"/>
</dbReference>
<dbReference type="GO" id="GO:0006096">
    <property type="term" value="P:glycolytic process"/>
    <property type="evidence" value="ECO:0007669"/>
    <property type="project" value="UniProtKB-UniPathway"/>
</dbReference>
<keyword evidence="6" id="KW-0963">Cytoplasm</keyword>
<organism evidence="13">
    <name type="scientific">Attheya septentrionalis</name>
    <dbReference type="NCBI Taxonomy" id="420275"/>
    <lineage>
        <taxon>Eukaryota</taxon>
        <taxon>Sar</taxon>
        <taxon>Stramenopiles</taxon>
        <taxon>Ochrophyta</taxon>
        <taxon>Bacillariophyta</taxon>
        <taxon>Coscinodiscophyceae</taxon>
        <taxon>Chaetocerotophycidae</taxon>
        <taxon>Chaetocerotales</taxon>
        <taxon>Attheyaceae</taxon>
        <taxon>Attheya</taxon>
    </lineage>
</organism>
<feature type="chain" id="PRO_5030917197" description="Triosephosphate isomerase" evidence="12">
    <location>
        <begin position="18"/>
        <end position="288"/>
    </location>
</feature>
<dbReference type="InterPro" id="IPR022896">
    <property type="entry name" value="TrioseP_Isoase_bac/euk"/>
</dbReference>
<comment type="pathway">
    <text evidence="1 11">Carbohydrate degradation; glycolysis; D-glyceraldehyde 3-phosphate from glycerone phosphate: step 1/1.</text>
</comment>
<feature type="signal peptide" evidence="12">
    <location>
        <begin position="1"/>
        <end position="17"/>
    </location>
</feature>
<dbReference type="GO" id="GO:0004807">
    <property type="term" value="F:triose-phosphate isomerase activity"/>
    <property type="evidence" value="ECO:0007669"/>
    <property type="project" value="UniProtKB-EC"/>
</dbReference>
<dbReference type="NCBIfam" id="TIGR00419">
    <property type="entry name" value="tim"/>
    <property type="match status" value="1"/>
</dbReference>
<comment type="subunit">
    <text evidence="4">Homodimer.</text>
</comment>
<evidence type="ECO:0000256" key="2">
    <source>
        <dbReference type="ARBA" id="ARBA00004742"/>
    </source>
</evidence>
<name>A0A7S2XRL5_9STRA</name>
<dbReference type="PROSITE" id="PS00171">
    <property type="entry name" value="TIM_1"/>
    <property type="match status" value="1"/>
</dbReference>
<evidence type="ECO:0000256" key="7">
    <source>
        <dbReference type="ARBA" id="ARBA00023152"/>
    </source>
</evidence>